<dbReference type="InterPro" id="IPR051940">
    <property type="entry name" value="Chitin_bind-dev_reg"/>
</dbReference>
<keyword evidence="5" id="KW-0325">Glycoprotein</keyword>
<proteinExistence type="predicted"/>
<dbReference type="PROSITE" id="PS50940">
    <property type="entry name" value="CHIT_BIND_II"/>
    <property type="match status" value="2"/>
</dbReference>
<evidence type="ECO:0000256" key="4">
    <source>
        <dbReference type="ARBA" id="ARBA00023157"/>
    </source>
</evidence>
<feature type="domain" description="Chitin-binding type-2" evidence="7">
    <location>
        <begin position="216"/>
        <end position="261"/>
    </location>
</feature>
<protein>
    <recommendedName>
        <fullName evidence="7">Chitin-binding type-2 domain-containing protein</fullName>
    </recommendedName>
</protein>
<dbReference type="AlphaFoldDB" id="A0A8D8U1W7"/>
<dbReference type="SMART" id="SM00494">
    <property type="entry name" value="ChtBD2"/>
    <property type="match status" value="3"/>
</dbReference>
<evidence type="ECO:0000259" key="7">
    <source>
        <dbReference type="PROSITE" id="PS50940"/>
    </source>
</evidence>
<evidence type="ECO:0000256" key="3">
    <source>
        <dbReference type="ARBA" id="ARBA00022737"/>
    </source>
</evidence>
<keyword evidence="4" id="KW-1015">Disulfide bond</keyword>
<name>A0A8D8U1W7_9HEMI</name>
<reference evidence="8" key="1">
    <citation type="submission" date="2021-05" db="EMBL/GenBank/DDBJ databases">
        <authorList>
            <person name="Alioto T."/>
            <person name="Alioto T."/>
            <person name="Gomez Garrido J."/>
        </authorList>
    </citation>
    <scope>NUCLEOTIDE SEQUENCE</scope>
</reference>
<dbReference type="GO" id="GO:0005576">
    <property type="term" value="C:extracellular region"/>
    <property type="evidence" value="ECO:0007669"/>
    <property type="project" value="InterPro"/>
</dbReference>
<dbReference type="PANTHER" id="PTHR23301:SF0">
    <property type="entry name" value="CHITIN-BINDING TYPE-2 DOMAIN-CONTAINING PROTEIN-RELATED"/>
    <property type="match status" value="1"/>
</dbReference>
<keyword evidence="1" id="KW-0147">Chitin-binding</keyword>
<dbReference type="InterPro" id="IPR036508">
    <property type="entry name" value="Chitin-bd_dom_sf"/>
</dbReference>
<dbReference type="InterPro" id="IPR002557">
    <property type="entry name" value="Chitin-bd_dom"/>
</dbReference>
<evidence type="ECO:0000256" key="1">
    <source>
        <dbReference type="ARBA" id="ARBA00022669"/>
    </source>
</evidence>
<dbReference type="Gene3D" id="2.170.140.10">
    <property type="entry name" value="Chitin binding domain"/>
    <property type="match status" value="2"/>
</dbReference>
<feature type="domain" description="Chitin-binding type-2" evidence="7">
    <location>
        <begin position="90"/>
        <end position="149"/>
    </location>
</feature>
<dbReference type="PANTHER" id="PTHR23301">
    <property type="entry name" value="CHITIN BINDING PERITROPHIN-A"/>
    <property type="match status" value="1"/>
</dbReference>
<dbReference type="GO" id="GO:0008061">
    <property type="term" value="F:chitin binding"/>
    <property type="evidence" value="ECO:0007669"/>
    <property type="project" value="UniProtKB-KW"/>
</dbReference>
<evidence type="ECO:0000313" key="8">
    <source>
        <dbReference type="EMBL" id="CAG6694467.1"/>
    </source>
</evidence>
<evidence type="ECO:0000256" key="5">
    <source>
        <dbReference type="ARBA" id="ARBA00023180"/>
    </source>
</evidence>
<feature type="chain" id="PRO_5036262165" description="Chitin-binding type-2 domain-containing protein" evidence="6">
    <location>
        <begin position="17"/>
        <end position="271"/>
    </location>
</feature>
<sequence>MLLFVFFLAITTLGQGYSLRRYGYVKECVEPGLKCESCSKLIFCVGEGTDKDLKRIELKSCNNTEGQYCSVGNGGCTDNHRACDIFGLENINCQDIGSFPDPFDCTSYHICSQDGESITDTRMHCKTGLAYDPLSTICRLKKSDRVCTESPVPKCVTPLQMGALVENPTLYYICVYTDKKELYPRLYRCPYGLMFDAINAQCVETLPNTTPQPKQEFKCSKQGTFPDPYDCHSYYICESDLKPQHKTCRVGFYFDSKISLCALGFCENQIQ</sequence>
<dbReference type="Pfam" id="PF01607">
    <property type="entry name" value="CBM_14"/>
    <property type="match status" value="2"/>
</dbReference>
<dbReference type="EMBL" id="HBUF01318423">
    <property type="protein sequence ID" value="CAG6694466.1"/>
    <property type="molecule type" value="Transcribed_RNA"/>
</dbReference>
<dbReference type="SUPFAM" id="SSF57625">
    <property type="entry name" value="Invertebrate chitin-binding proteins"/>
    <property type="match status" value="3"/>
</dbReference>
<keyword evidence="2 6" id="KW-0732">Signal</keyword>
<evidence type="ECO:0000256" key="6">
    <source>
        <dbReference type="SAM" id="SignalP"/>
    </source>
</evidence>
<organism evidence="8">
    <name type="scientific">Cacopsylla melanoneura</name>
    <dbReference type="NCBI Taxonomy" id="428564"/>
    <lineage>
        <taxon>Eukaryota</taxon>
        <taxon>Metazoa</taxon>
        <taxon>Ecdysozoa</taxon>
        <taxon>Arthropoda</taxon>
        <taxon>Hexapoda</taxon>
        <taxon>Insecta</taxon>
        <taxon>Pterygota</taxon>
        <taxon>Neoptera</taxon>
        <taxon>Paraneoptera</taxon>
        <taxon>Hemiptera</taxon>
        <taxon>Sternorrhyncha</taxon>
        <taxon>Psylloidea</taxon>
        <taxon>Psyllidae</taxon>
        <taxon>Psyllinae</taxon>
        <taxon>Cacopsylla</taxon>
    </lineage>
</organism>
<accession>A0A8D8U1W7</accession>
<evidence type="ECO:0000256" key="2">
    <source>
        <dbReference type="ARBA" id="ARBA00022729"/>
    </source>
</evidence>
<keyword evidence="3" id="KW-0677">Repeat</keyword>
<dbReference type="EMBL" id="HBUF01318424">
    <property type="protein sequence ID" value="CAG6694467.1"/>
    <property type="molecule type" value="Transcribed_RNA"/>
</dbReference>
<feature type="signal peptide" evidence="6">
    <location>
        <begin position="1"/>
        <end position="16"/>
    </location>
</feature>